<dbReference type="SUPFAM" id="SSF63380">
    <property type="entry name" value="Riboflavin synthase domain-like"/>
    <property type="match status" value="1"/>
</dbReference>
<dbReference type="Gene3D" id="2.40.30.10">
    <property type="entry name" value="Translation factors"/>
    <property type="match status" value="1"/>
</dbReference>
<feature type="domain" description="FAD-binding FR-type" evidence="4">
    <location>
        <begin position="1"/>
        <end position="99"/>
    </location>
</feature>
<evidence type="ECO:0000256" key="1">
    <source>
        <dbReference type="ARBA" id="ARBA00023002"/>
    </source>
</evidence>
<reference evidence="5 6" key="1">
    <citation type="submission" date="2019-04" db="EMBL/GenBank/DDBJ databases">
        <authorList>
            <person name="Hwang J.C."/>
        </authorList>
    </citation>
    <scope>NUCLEOTIDE SEQUENCE [LARGE SCALE GENOMIC DNA]</scope>
    <source>
        <strain evidence="5 6">IMCC35002</strain>
    </source>
</reference>
<protein>
    <recommendedName>
        <fullName evidence="4">FAD-binding FR-type domain-containing protein</fullName>
    </recommendedName>
</protein>
<gene>
    <name evidence="5" type="ORF">FCL42_19085</name>
</gene>
<dbReference type="RefSeq" id="WP_136865028.1">
    <property type="nucleotide sequence ID" value="NZ_SWCJ01000021.1"/>
</dbReference>
<keyword evidence="6" id="KW-1185">Reference proteome</keyword>
<accession>A0A4U1BHM1</accession>
<dbReference type="Proteomes" id="UP000305675">
    <property type="component" value="Unassembled WGS sequence"/>
</dbReference>
<dbReference type="OrthoDB" id="9806195at2"/>
<keyword evidence="1" id="KW-0560">Oxidoreductase</keyword>
<dbReference type="EMBL" id="SWCJ01000021">
    <property type="protein sequence ID" value="TKB50753.1"/>
    <property type="molecule type" value="Genomic_DNA"/>
</dbReference>
<evidence type="ECO:0000256" key="3">
    <source>
        <dbReference type="ARBA" id="ARBA00038177"/>
    </source>
</evidence>
<dbReference type="GO" id="GO:0016491">
    <property type="term" value="F:oxidoreductase activity"/>
    <property type="evidence" value="ECO:0007669"/>
    <property type="project" value="UniProtKB-KW"/>
</dbReference>
<organism evidence="5 6">
    <name type="scientific">Ferrimonas aestuarii</name>
    <dbReference type="NCBI Taxonomy" id="2569539"/>
    <lineage>
        <taxon>Bacteria</taxon>
        <taxon>Pseudomonadati</taxon>
        <taxon>Pseudomonadota</taxon>
        <taxon>Gammaproteobacteria</taxon>
        <taxon>Alteromonadales</taxon>
        <taxon>Ferrimonadaceae</taxon>
        <taxon>Ferrimonas</taxon>
    </lineage>
</organism>
<evidence type="ECO:0000256" key="2">
    <source>
        <dbReference type="ARBA" id="ARBA00023223"/>
    </source>
</evidence>
<name>A0A4U1BHM1_9GAMM</name>
<dbReference type="PANTHER" id="PTHR47354:SF7">
    <property type="entry name" value="NAD(P)H-FLAVIN REDUCTASE"/>
    <property type="match status" value="1"/>
</dbReference>
<dbReference type="InterPro" id="IPR001433">
    <property type="entry name" value="OxRdtase_FAD/NAD-bd"/>
</dbReference>
<evidence type="ECO:0000259" key="4">
    <source>
        <dbReference type="PROSITE" id="PS51384"/>
    </source>
</evidence>
<dbReference type="InterPro" id="IPR039261">
    <property type="entry name" value="FNR_nucleotide-bd"/>
</dbReference>
<dbReference type="Pfam" id="PF00175">
    <property type="entry name" value="NAD_binding_1"/>
    <property type="match status" value="1"/>
</dbReference>
<dbReference type="Gene3D" id="3.40.50.80">
    <property type="entry name" value="Nucleotide-binding domain of ferredoxin-NADP reductase (FNR) module"/>
    <property type="match status" value="1"/>
</dbReference>
<dbReference type="SUPFAM" id="SSF52343">
    <property type="entry name" value="Ferredoxin reductase-like, C-terminal NADP-linked domain"/>
    <property type="match status" value="1"/>
</dbReference>
<sequence>MQTYPAVVAFHRTLNHDVHHIGFKPLTEVDIKPGQYLEVCLDNGWCVPYSVGNDPTQSQLLELYVQHLPEGDANIRVIEATQEGAEVTLAANGKIFYTPEWDKVPLVLLVAGCGISQARSFIEARLASGSAQPVYLCWGGGDERELFPLEQLTQWSKDKRFMADLTLDRPSDEWTFAKGTVVDTALKGLTWMTPKERSRAKVVVTGSPNMVDATRARLAEAGFAADNLLADQDYYQVRTL</sequence>
<dbReference type="PROSITE" id="PS51384">
    <property type="entry name" value="FAD_FR"/>
    <property type="match status" value="1"/>
</dbReference>
<evidence type="ECO:0000313" key="5">
    <source>
        <dbReference type="EMBL" id="TKB50753.1"/>
    </source>
</evidence>
<dbReference type="PANTHER" id="PTHR47354">
    <property type="entry name" value="NADH OXIDOREDUCTASE HCR"/>
    <property type="match status" value="1"/>
</dbReference>
<dbReference type="InterPro" id="IPR017927">
    <property type="entry name" value="FAD-bd_FR_type"/>
</dbReference>
<dbReference type="AlphaFoldDB" id="A0A4U1BHM1"/>
<evidence type="ECO:0000313" key="6">
    <source>
        <dbReference type="Proteomes" id="UP000305675"/>
    </source>
</evidence>
<comment type="caution">
    <text evidence="5">The sequence shown here is derived from an EMBL/GenBank/DDBJ whole genome shotgun (WGS) entry which is preliminary data.</text>
</comment>
<dbReference type="InterPro" id="IPR017938">
    <property type="entry name" value="Riboflavin_synthase-like_b-brl"/>
</dbReference>
<proteinExistence type="inferred from homology"/>
<keyword evidence="2" id="KW-0455">Luminescence</keyword>
<dbReference type="GO" id="GO:0008218">
    <property type="term" value="P:bioluminescence"/>
    <property type="evidence" value="ECO:0007669"/>
    <property type="project" value="UniProtKB-KW"/>
</dbReference>
<comment type="similarity">
    <text evidence="3">Belongs to the Fre/LuxG FAD/NAD(P) flavoprotein oxidoreductase family.</text>
</comment>
<dbReference type="InterPro" id="IPR050415">
    <property type="entry name" value="MRET"/>
</dbReference>